<organism evidence="1 2">
    <name type="scientific">Araneus ventricosus</name>
    <name type="common">Orbweaver spider</name>
    <name type="synonym">Epeira ventricosa</name>
    <dbReference type="NCBI Taxonomy" id="182803"/>
    <lineage>
        <taxon>Eukaryota</taxon>
        <taxon>Metazoa</taxon>
        <taxon>Ecdysozoa</taxon>
        <taxon>Arthropoda</taxon>
        <taxon>Chelicerata</taxon>
        <taxon>Arachnida</taxon>
        <taxon>Araneae</taxon>
        <taxon>Araneomorphae</taxon>
        <taxon>Entelegynae</taxon>
        <taxon>Araneoidea</taxon>
        <taxon>Araneidae</taxon>
        <taxon>Araneus</taxon>
    </lineage>
</organism>
<keyword evidence="2" id="KW-1185">Reference proteome</keyword>
<reference evidence="1 2" key="1">
    <citation type="journal article" date="2019" name="Sci. Rep.">
        <title>Orb-weaving spider Araneus ventricosus genome elucidates the spidroin gene catalogue.</title>
        <authorList>
            <person name="Kono N."/>
            <person name="Nakamura H."/>
            <person name="Ohtoshi R."/>
            <person name="Moran D.A.P."/>
            <person name="Shinohara A."/>
            <person name="Yoshida Y."/>
            <person name="Fujiwara M."/>
            <person name="Mori M."/>
            <person name="Tomita M."/>
            <person name="Arakawa K."/>
        </authorList>
    </citation>
    <scope>NUCLEOTIDE SEQUENCE [LARGE SCALE GENOMIC DNA]</scope>
</reference>
<dbReference type="Proteomes" id="UP000499080">
    <property type="component" value="Unassembled WGS sequence"/>
</dbReference>
<protein>
    <submittedName>
        <fullName evidence="1">Uncharacterized protein</fullName>
    </submittedName>
</protein>
<accession>A0A4Y2JVH3</accession>
<dbReference type="OrthoDB" id="10272170at2759"/>
<dbReference type="EMBL" id="BGPR01003909">
    <property type="protein sequence ID" value="GBM93827.1"/>
    <property type="molecule type" value="Genomic_DNA"/>
</dbReference>
<sequence length="161" mass="19137">MVPPRIVSAQLAESYSQRRFVESEKSCRDRDHEEKWTICWLQNRNNFEKLAAWDSKRFLSPDFVPRVMDLSTNAEDPYGRIYGFPKRLVDLHLFIIFSSSSLFYRDIWYGFNSSCLALKGIALGGVFRFLLPRILFVRLGETSLYFRSSKRFLDRKFLELW</sequence>
<gene>
    <name evidence="1" type="ORF">AVEN_205804_1</name>
</gene>
<proteinExistence type="predicted"/>
<name>A0A4Y2JVH3_ARAVE</name>
<comment type="caution">
    <text evidence="1">The sequence shown here is derived from an EMBL/GenBank/DDBJ whole genome shotgun (WGS) entry which is preliminary data.</text>
</comment>
<evidence type="ECO:0000313" key="1">
    <source>
        <dbReference type="EMBL" id="GBM93827.1"/>
    </source>
</evidence>
<dbReference type="AlphaFoldDB" id="A0A4Y2JVH3"/>
<evidence type="ECO:0000313" key="2">
    <source>
        <dbReference type="Proteomes" id="UP000499080"/>
    </source>
</evidence>